<evidence type="ECO:0000256" key="2">
    <source>
        <dbReference type="ARBA" id="ARBA00022448"/>
    </source>
</evidence>
<accession>A0A2M8S310</accession>
<feature type="transmembrane region" description="Helical" evidence="9">
    <location>
        <begin position="70"/>
        <end position="92"/>
    </location>
</feature>
<gene>
    <name evidence="11" type="ORF">CVP05_05075</name>
</gene>
<evidence type="ECO:0000313" key="12">
    <source>
        <dbReference type="Proteomes" id="UP000229329"/>
    </source>
</evidence>
<dbReference type="EMBL" id="PHHA01000009">
    <property type="protein sequence ID" value="PJG85541.1"/>
    <property type="molecule type" value="Genomic_DNA"/>
</dbReference>
<keyword evidence="5 9" id="KW-0812">Transmembrane</keyword>
<evidence type="ECO:0000256" key="9">
    <source>
        <dbReference type="RuleBase" id="RU369079"/>
    </source>
</evidence>
<dbReference type="GO" id="GO:0005886">
    <property type="term" value="C:plasma membrane"/>
    <property type="evidence" value="ECO:0007669"/>
    <property type="project" value="UniProtKB-SubCell"/>
</dbReference>
<dbReference type="GO" id="GO:0022857">
    <property type="term" value="F:transmembrane transporter activity"/>
    <property type="evidence" value="ECO:0007669"/>
    <property type="project" value="UniProtKB-UniRule"/>
</dbReference>
<name>A0A2M8S310_9PAST</name>
<evidence type="ECO:0000256" key="3">
    <source>
        <dbReference type="ARBA" id="ARBA00022475"/>
    </source>
</evidence>
<evidence type="ECO:0000259" key="10">
    <source>
        <dbReference type="Pfam" id="PF04290"/>
    </source>
</evidence>
<dbReference type="RefSeq" id="WP_100288497.1">
    <property type="nucleotide sequence ID" value="NZ_PHHA01000009.1"/>
</dbReference>
<keyword evidence="6 9" id="KW-1133">Transmembrane helix</keyword>
<feature type="transmembrane region" description="Helical" evidence="9">
    <location>
        <begin position="157"/>
        <end position="176"/>
    </location>
</feature>
<comment type="function">
    <text evidence="9">Part of the tripartite ATP-independent periplasmic (TRAP) transport system.</text>
</comment>
<dbReference type="InterPro" id="IPR007387">
    <property type="entry name" value="TRAP_DctQ"/>
</dbReference>
<keyword evidence="2 9" id="KW-0813">Transport</keyword>
<comment type="similarity">
    <text evidence="8 9">Belongs to the TRAP transporter small permease family.</text>
</comment>
<dbReference type="PANTHER" id="PTHR35011">
    <property type="entry name" value="2,3-DIKETO-L-GULONATE TRAP TRANSPORTER SMALL PERMEASE PROTEIN YIAM"/>
    <property type="match status" value="1"/>
</dbReference>
<comment type="subcellular location">
    <subcellularLocation>
        <location evidence="1 9">Cell inner membrane</location>
        <topology evidence="1 9">Multi-pass membrane protein</topology>
    </subcellularLocation>
</comment>
<keyword evidence="7 9" id="KW-0472">Membrane</keyword>
<evidence type="ECO:0000256" key="7">
    <source>
        <dbReference type="ARBA" id="ARBA00023136"/>
    </source>
</evidence>
<keyword evidence="12" id="KW-1185">Reference proteome</keyword>
<evidence type="ECO:0000256" key="1">
    <source>
        <dbReference type="ARBA" id="ARBA00004429"/>
    </source>
</evidence>
<dbReference type="OrthoDB" id="9791324at2"/>
<evidence type="ECO:0000256" key="5">
    <source>
        <dbReference type="ARBA" id="ARBA00022692"/>
    </source>
</evidence>
<evidence type="ECO:0000256" key="8">
    <source>
        <dbReference type="ARBA" id="ARBA00038436"/>
    </source>
</evidence>
<dbReference type="GO" id="GO:0015740">
    <property type="term" value="P:C4-dicarboxylate transport"/>
    <property type="evidence" value="ECO:0007669"/>
    <property type="project" value="TreeGrafter"/>
</dbReference>
<proteinExistence type="inferred from homology"/>
<comment type="subunit">
    <text evidence="9">The complex comprises the extracytoplasmic solute receptor protein and the two transmembrane proteins.</text>
</comment>
<dbReference type="Proteomes" id="UP000229329">
    <property type="component" value="Unassembled WGS sequence"/>
</dbReference>
<keyword evidence="4 9" id="KW-0997">Cell inner membrane</keyword>
<feature type="transmembrane region" description="Helical" evidence="9">
    <location>
        <begin position="14"/>
        <end position="33"/>
    </location>
</feature>
<feature type="transmembrane region" description="Helical" evidence="9">
    <location>
        <begin position="113"/>
        <end position="137"/>
    </location>
</feature>
<dbReference type="AlphaFoldDB" id="A0A2M8S310"/>
<dbReference type="InterPro" id="IPR055348">
    <property type="entry name" value="DctQ"/>
</dbReference>
<sequence length="208" mass="23452">MSYLKWFWERFEECFIAILLMVMTLVTFFYVVFNNLYNVFFELADTFPSTAGFAEPIGDFIMTLAQEMTWSLAITKACFGWLIFFGAAYGVRIGGHIGVDAIVKKLTKPSQRLVSILAAIACIVYAVMIAIASYDWIEAMYISNIGAEDLHHFDIKLWHIGVIMPVGFSLIAIRFIEVLYRILTGKQTTLGLADESEDALKLAQGETK</sequence>
<dbReference type="Pfam" id="PF04290">
    <property type="entry name" value="DctQ"/>
    <property type="match status" value="1"/>
</dbReference>
<feature type="domain" description="Tripartite ATP-independent periplasmic transporters DctQ component" evidence="10">
    <location>
        <begin position="65"/>
        <end position="184"/>
    </location>
</feature>
<comment type="caution">
    <text evidence="11">The sequence shown here is derived from an EMBL/GenBank/DDBJ whole genome shotgun (WGS) entry which is preliminary data.</text>
</comment>
<keyword evidence="3" id="KW-1003">Cell membrane</keyword>
<evidence type="ECO:0000313" key="11">
    <source>
        <dbReference type="EMBL" id="PJG85541.1"/>
    </source>
</evidence>
<dbReference type="PANTHER" id="PTHR35011:SF2">
    <property type="entry name" value="2,3-DIKETO-L-GULONATE TRAP TRANSPORTER SMALL PERMEASE PROTEIN YIAM"/>
    <property type="match status" value="1"/>
</dbReference>
<organism evidence="11 12">
    <name type="scientific">Conservatibacter flavescens</name>
    <dbReference type="NCBI Taxonomy" id="28161"/>
    <lineage>
        <taxon>Bacteria</taxon>
        <taxon>Pseudomonadati</taxon>
        <taxon>Pseudomonadota</taxon>
        <taxon>Gammaproteobacteria</taxon>
        <taxon>Pasteurellales</taxon>
        <taxon>Pasteurellaceae</taxon>
        <taxon>Conservatibacter</taxon>
    </lineage>
</organism>
<protein>
    <recommendedName>
        <fullName evidence="9">TRAP transporter small permease protein</fullName>
    </recommendedName>
</protein>
<evidence type="ECO:0000256" key="4">
    <source>
        <dbReference type="ARBA" id="ARBA00022519"/>
    </source>
</evidence>
<evidence type="ECO:0000256" key="6">
    <source>
        <dbReference type="ARBA" id="ARBA00022989"/>
    </source>
</evidence>
<reference evidence="11 12" key="1">
    <citation type="submission" date="2017-11" db="EMBL/GenBank/DDBJ databases">
        <title>Reclassification of Bisgaard taxon 7 as Conservatibacter flavescens gen. nov., sp. nov.</title>
        <authorList>
            <person name="Christensen H."/>
        </authorList>
    </citation>
    <scope>NUCLEOTIDE SEQUENCE [LARGE SCALE GENOMIC DNA]</scope>
    <source>
        <strain evidence="11 12">7_4</strain>
    </source>
</reference>